<evidence type="ECO:0000256" key="1">
    <source>
        <dbReference type="SAM" id="Phobius"/>
    </source>
</evidence>
<keyword evidence="1" id="KW-0812">Transmembrane</keyword>
<proteinExistence type="predicted"/>
<feature type="transmembrane region" description="Helical" evidence="1">
    <location>
        <begin position="58"/>
        <end position="76"/>
    </location>
</feature>
<gene>
    <name evidence="2" type="ORF">ERS852558_04075</name>
</gene>
<keyword evidence="1" id="KW-1133">Transmembrane helix</keyword>
<feature type="transmembrane region" description="Helical" evidence="1">
    <location>
        <begin position="16"/>
        <end position="37"/>
    </location>
</feature>
<dbReference type="AlphaFoldDB" id="A0A174WWM2"/>
<evidence type="ECO:0000313" key="3">
    <source>
        <dbReference type="Proteomes" id="UP000095725"/>
    </source>
</evidence>
<dbReference type="Proteomes" id="UP000095725">
    <property type="component" value="Unassembled WGS sequence"/>
</dbReference>
<evidence type="ECO:0008006" key="4">
    <source>
        <dbReference type="Google" id="ProtNLM"/>
    </source>
</evidence>
<organism evidence="2 3">
    <name type="scientific">Bacteroides caccae</name>
    <dbReference type="NCBI Taxonomy" id="47678"/>
    <lineage>
        <taxon>Bacteria</taxon>
        <taxon>Pseudomonadati</taxon>
        <taxon>Bacteroidota</taxon>
        <taxon>Bacteroidia</taxon>
        <taxon>Bacteroidales</taxon>
        <taxon>Bacteroidaceae</taxon>
        <taxon>Bacteroides</taxon>
    </lineage>
</organism>
<reference evidence="2 3" key="1">
    <citation type="submission" date="2015-09" db="EMBL/GenBank/DDBJ databases">
        <authorList>
            <consortium name="Pathogen Informatics"/>
        </authorList>
    </citation>
    <scope>NUCLEOTIDE SEQUENCE [LARGE SCALE GENOMIC DNA]</scope>
    <source>
        <strain evidence="2 3">2789STDY5834946</strain>
    </source>
</reference>
<evidence type="ECO:0000313" key="2">
    <source>
        <dbReference type="EMBL" id="CUQ51694.1"/>
    </source>
</evidence>
<dbReference type="RefSeq" id="WP_055256818.1">
    <property type="nucleotide sequence ID" value="NZ_CZBL01000021.1"/>
</dbReference>
<dbReference type="EMBL" id="CZBL01000021">
    <property type="protein sequence ID" value="CUQ51694.1"/>
    <property type="molecule type" value="Genomic_DNA"/>
</dbReference>
<accession>A0A174WWM2</accession>
<keyword evidence="1" id="KW-0472">Membrane</keyword>
<name>A0A174WWM2_9BACE</name>
<protein>
    <recommendedName>
        <fullName evidence="4">Transmembrane protein</fullName>
    </recommendedName>
</protein>
<sequence length="127" mass="14263">MIDLKIFKILFDMTRIGWIIIGILVYFLLGWILKDIVFSIITIESDTTMGDILKYEQIVYSALTAIYIIIMGVVQGDENGDSGLPIMLVIATYFGARFLPLSMGSVILYSVLNIVAIIWGACELKKY</sequence>
<feature type="transmembrane region" description="Helical" evidence="1">
    <location>
        <begin position="96"/>
        <end position="122"/>
    </location>
</feature>